<dbReference type="InterPro" id="IPR015168">
    <property type="entry name" value="SsuA/THI5"/>
</dbReference>
<dbReference type="GO" id="GO:0042597">
    <property type="term" value="C:periplasmic space"/>
    <property type="evidence" value="ECO:0007669"/>
    <property type="project" value="UniProtKB-SubCell"/>
</dbReference>
<feature type="chain" id="PRO_5039365273" evidence="4">
    <location>
        <begin position="29"/>
        <end position="345"/>
    </location>
</feature>
<comment type="subcellular location">
    <subcellularLocation>
        <location evidence="1">Periplasm</location>
    </subcellularLocation>
</comment>
<dbReference type="Gene3D" id="3.40.190.10">
    <property type="entry name" value="Periplasmic binding protein-like II"/>
    <property type="match status" value="2"/>
</dbReference>
<evidence type="ECO:0000313" key="6">
    <source>
        <dbReference type="EMBL" id="QEW04505.1"/>
    </source>
</evidence>
<dbReference type="Proteomes" id="UP000325516">
    <property type="component" value="Chromosome"/>
</dbReference>
<name>A0A5J6L7R1_9MICO</name>
<feature type="signal peptide" evidence="4">
    <location>
        <begin position="1"/>
        <end position="28"/>
    </location>
</feature>
<dbReference type="Pfam" id="PF09084">
    <property type="entry name" value="NMT1"/>
    <property type="match status" value="1"/>
</dbReference>
<dbReference type="PANTHER" id="PTHR30024:SF47">
    <property type="entry name" value="TAURINE-BINDING PERIPLASMIC PROTEIN"/>
    <property type="match status" value="1"/>
</dbReference>
<evidence type="ECO:0000313" key="7">
    <source>
        <dbReference type="Proteomes" id="UP000325516"/>
    </source>
</evidence>
<dbReference type="AlphaFoldDB" id="A0A5J6L7R1"/>
<evidence type="ECO:0000256" key="1">
    <source>
        <dbReference type="ARBA" id="ARBA00004418"/>
    </source>
</evidence>
<feature type="domain" description="SsuA/THI5-like" evidence="5">
    <location>
        <begin position="61"/>
        <end position="278"/>
    </location>
</feature>
<evidence type="ECO:0000256" key="4">
    <source>
        <dbReference type="SAM" id="SignalP"/>
    </source>
</evidence>
<accession>A0A5J6L7R1</accession>
<dbReference type="KEGG" id="mlz:F6J85_16410"/>
<dbReference type="EMBL" id="CP044232">
    <property type="protein sequence ID" value="QEW04505.1"/>
    <property type="molecule type" value="Genomic_DNA"/>
</dbReference>
<proteinExistence type="inferred from homology"/>
<comment type="similarity">
    <text evidence="2">Belongs to the bacterial solute-binding protein SsuA/TauA family.</text>
</comment>
<dbReference type="PANTHER" id="PTHR30024">
    <property type="entry name" value="ALIPHATIC SULFONATES-BINDING PROTEIN-RELATED"/>
    <property type="match status" value="1"/>
</dbReference>
<keyword evidence="3 4" id="KW-0732">Signal</keyword>
<evidence type="ECO:0000256" key="3">
    <source>
        <dbReference type="ARBA" id="ARBA00022729"/>
    </source>
</evidence>
<dbReference type="SUPFAM" id="SSF53850">
    <property type="entry name" value="Periplasmic binding protein-like II"/>
    <property type="match status" value="1"/>
</dbReference>
<keyword evidence="7" id="KW-1185">Reference proteome</keyword>
<organism evidence="6 7">
    <name type="scientific">Microbacterium lushaniae</name>
    <dbReference type="NCBI Taxonomy" id="2614639"/>
    <lineage>
        <taxon>Bacteria</taxon>
        <taxon>Bacillati</taxon>
        <taxon>Actinomycetota</taxon>
        <taxon>Actinomycetes</taxon>
        <taxon>Micrococcales</taxon>
        <taxon>Microbacteriaceae</taxon>
        <taxon>Microbacterium</taxon>
    </lineage>
</organism>
<evidence type="ECO:0000256" key="2">
    <source>
        <dbReference type="ARBA" id="ARBA00010742"/>
    </source>
</evidence>
<evidence type="ECO:0000259" key="5">
    <source>
        <dbReference type="Pfam" id="PF09084"/>
    </source>
</evidence>
<sequence length="345" mass="35169">MGGFTVNTSIARRLGAIALAGIVAASLAACSGGDGGADAGAGEGGGEPEKASLTVAINPSTQFAPLYYGLQEGIFEEHGLELEIIPQTDIAAIVSGLASGTYDVGFATVVHAVTANANGIPIRAISSIEGQIQEDDEGTLTIASAESGITDFAGLEGKRVATVGLSSHNTLTMWELVDRAGGDTASIELVQLPFGQMAAALDSGDVDAAIMQWPFAAEALAAGGVELGYNNRELFEGTATTLFNTSQSFVDQNPNTVQAFADAMAESIEGASADPETAKTALVDGLGITEEQAAGARWNIGGDPALNVDAFEVARDLLVKFSTDDSAKAALEELDVSTIVWPGAL</sequence>
<protein>
    <submittedName>
        <fullName evidence="6">ABC transporter substrate-binding protein</fullName>
    </submittedName>
</protein>
<reference evidence="7" key="1">
    <citation type="submission" date="2019-09" db="EMBL/GenBank/DDBJ databases">
        <title>Mumia zhuanghuii sp. nov. isolated from the intestinal contents of plateau pika (Ochotona curzoniae) in the Qinghai-Tibet plateau of China.</title>
        <authorList>
            <person name="Tian Z."/>
        </authorList>
    </citation>
    <scope>NUCLEOTIDE SEQUENCE [LARGE SCALE GENOMIC DNA]</scope>
    <source>
        <strain evidence="7">L-031</strain>
    </source>
</reference>
<gene>
    <name evidence="6" type="ORF">F6J85_16410</name>
</gene>